<dbReference type="RefSeq" id="WP_188366515.1">
    <property type="nucleotide sequence ID" value="NZ_BMDT01000001.1"/>
</dbReference>
<dbReference type="EMBL" id="BMDT01000001">
    <property type="protein sequence ID" value="GGI64673.1"/>
    <property type="molecule type" value="Genomic_DNA"/>
</dbReference>
<name>A0A917JCH9_9ENTE</name>
<accession>A0A917JCH9</accession>
<proteinExistence type="predicted"/>
<keyword evidence="3" id="KW-1185">Reference proteome</keyword>
<sequence length="120" mass="13628">MKTIITYLPLIALIIALRLVGDSLSSKLIVGILICLVVYAKYQRHKGIDNNVEYDERVEANISKWSLRTVYLLNSLLLGILLINQSALLRINISPTFIILYLIATLIIPFYLIPTIMKKL</sequence>
<evidence type="ECO:0000256" key="1">
    <source>
        <dbReference type="SAM" id="Phobius"/>
    </source>
</evidence>
<protein>
    <submittedName>
        <fullName evidence="2">Uncharacterized protein</fullName>
    </submittedName>
</protein>
<gene>
    <name evidence="2" type="ORF">GCM10011482_03270</name>
</gene>
<keyword evidence="1" id="KW-0472">Membrane</keyword>
<dbReference type="Proteomes" id="UP000622610">
    <property type="component" value="Unassembled WGS sequence"/>
</dbReference>
<evidence type="ECO:0000313" key="3">
    <source>
        <dbReference type="Proteomes" id="UP000622610"/>
    </source>
</evidence>
<dbReference type="AlphaFoldDB" id="A0A917JCH9"/>
<organism evidence="2 3">
    <name type="scientific">Enterococcus alcedinis</name>
    <dbReference type="NCBI Taxonomy" id="1274384"/>
    <lineage>
        <taxon>Bacteria</taxon>
        <taxon>Bacillati</taxon>
        <taxon>Bacillota</taxon>
        <taxon>Bacilli</taxon>
        <taxon>Lactobacillales</taxon>
        <taxon>Enterococcaceae</taxon>
        <taxon>Enterococcus</taxon>
    </lineage>
</organism>
<comment type="caution">
    <text evidence="2">The sequence shown here is derived from an EMBL/GenBank/DDBJ whole genome shotgun (WGS) entry which is preliminary data.</text>
</comment>
<keyword evidence="1" id="KW-0812">Transmembrane</keyword>
<reference evidence="2" key="1">
    <citation type="journal article" date="2014" name="Int. J. Syst. Evol. Microbiol.">
        <title>Complete genome sequence of Corynebacterium casei LMG S-19264T (=DSM 44701T), isolated from a smear-ripened cheese.</title>
        <authorList>
            <consortium name="US DOE Joint Genome Institute (JGI-PGF)"/>
            <person name="Walter F."/>
            <person name="Albersmeier A."/>
            <person name="Kalinowski J."/>
            <person name="Ruckert C."/>
        </authorList>
    </citation>
    <scope>NUCLEOTIDE SEQUENCE</scope>
    <source>
        <strain evidence="2">CCM 8433</strain>
    </source>
</reference>
<feature type="transmembrane region" description="Helical" evidence="1">
    <location>
        <begin position="65"/>
        <end position="87"/>
    </location>
</feature>
<reference evidence="2" key="2">
    <citation type="submission" date="2020-09" db="EMBL/GenBank/DDBJ databases">
        <authorList>
            <person name="Sun Q."/>
            <person name="Sedlacek I."/>
        </authorList>
    </citation>
    <scope>NUCLEOTIDE SEQUENCE</scope>
    <source>
        <strain evidence="2">CCM 8433</strain>
    </source>
</reference>
<keyword evidence="1" id="KW-1133">Transmembrane helix</keyword>
<evidence type="ECO:0000313" key="2">
    <source>
        <dbReference type="EMBL" id="GGI64673.1"/>
    </source>
</evidence>
<feature type="transmembrane region" description="Helical" evidence="1">
    <location>
        <begin position="93"/>
        <end position="113"/>
    </location>
</feature>